<comment type="caution">
    <text evidence="11">The sequence shown here is derived from an EMBL/GenBank/DDBJ whole genome shotgun (WGS) entry which is preliminary data.</text>
</comment>
<feature type="transmembrane region" description="Helical" evidence="9">
    <location>
        <begin position="368"/>
        <end position="390"/>
    </location>
</feature>
<keyword evidence="7" id="KW-0325">Glycoprotein</keyword>
<dbReference type="CDD" id="cd15047">
    <property type="entry name" value="7tmC_GABA-B-like"/>
    <property type="match status" value="1"/>
</dbReference>
<dbReference type="SUPFAM" id="SSF53822">
    <property type="entry name" value="Periplasmic binding protein-like I"/>
    <property type="match status" value="1"/>
</dbReference>
<dbReference type="GO" id="GO:0038039">
    <property type="term" value="C:G protein-coupled receptor heterodimeric complex"/>
    <property type="evidence" value="ECO:0007669"/>
    <property type="project" value="TreeGrafter"/>
</dbReference>
<evidence type="ECO:0000256" key="2">
    <source>
        <dbReference type="ARBA" id="ARBA00022692"/>
    </source>
</evidence>
<dbReference type="InterPro" id="IPR017978">
    <property type="entry name" value="GPCR_3_C"/>
</dbReference>
<feature type="domain" description="G-protein coupled receptors family 3 profile" evidence="10">
    <location>
        <begin position="365"/>
        <end position="553"/>
    </location>
</feature>
<feature type="transmembrane region" description="Helical" evidence="9">
    <location>
        <begin position="466"/>
        <end position="486"/>
    </location>
</feature>
<feature type="transmembrane region" description="Helical" evidence="9">
    <location>
        <begin position="327"/>
        <end position="348"/>
    </location>
</feature>
<evidence type="ECO:0000256" key="9">
    <source>
        <dbReference type="SAM" id="Phobius"/>
    </source>
</evidence>
<dbReference type="Pfam" id="PF00003">
    <property type="entry name" value="7tm_3"/>
    <property type="match status" value="1"/>
</dbReference>
<evidence type="ECO:0000313" key="12">
    <source>
        <dbReference type="Proteomes" id="UP000198406"/>
    </source>
</evidence>
<dbReference type="InterPro" id="IPR028082">
    <property type="entry name" value="Peripla_BP_I"/>
</dbReference>
<feature type="transmembrane region" description="Helical" evidence="9">
    <location>
        <begin position="528"/>
        <end position="550"/>
    </location>
</feature>
<name>A0A1Z5JW70_FISSO</name>
<dbReference type="PRINTS" id="PR00248">
    <property type="entry name" value="GPCRMGR"/>
</dbReference>
<protein>
    <recommendedName>
        <fullName evidence="10">G-protein coupled receptors family 3 profile domain-containing protein</fullName>
    </recommendedName>
</protein>
<evidence type="ECO:0000256" key="3">
    <source>
        <dbReference type="ARBA" id="ARBA00022989"/>
    </source>
</evidence>
<gene>
    <name evidence="11" type="ORF">FisN_20Lh043</name>
</gene>
<evidence type="ECO:0000256" key="4">
    <source>
        <dbReference type="ARBA" id="ARBA00023040"/>
    </source>
</evidence>
<dbReference type="EMBL" id="BDSP01000126">
    <property type="protein sequence ID" value="GAX18280.1"/>
    <property type="molecule type" value="Genomic_DNA"/>
</dbReference>
<keyword evidence="4" id="KW-0297">G-protein coupled receptor</keyword>
<dbReference type="Gene3D" id="3.40.50.2300">
    <property type="match status" value="2"/>
</dbReference>
<dbReference type="Pfam" id="PF13407">
    <property type="entry name" value="Peripla_BP_4"/>
    <property type="match status" value="1"/>
</dbReference>
<organism evidence="11 12">
    <name type="scientific">Fistulifera solaris</name>
    <name type="common">Oleaginous diatom</name>
    <dbReference type="NCBI Taxonomy" id="1519565"/>
    <lineage>
        <taxon>Eukaryota</taxon>
        <taxon>Sar</taxon>
        <taxon>Stramenopiles</taxon>
        <taxon>Ochrophyta</taxon>
        <taxon>Bacillariophyta</taxon>
        <taxon>Bacillariophyceae</taxon>
        <taxon>Bacillariophycidae</taxon>
        <taxon>Naviculales</taxon>
        <taxon>Naviculaceae</taxon>
        <taxon>Fistulifera</taxon>
    </lineage>
</organism>
<dbReference type="InParanoid" id="A0A1Z5JW70"/>
<feature type="transmembrane region" description="Helical" evidence="9">
    <location>
        <begin position="411"/>
        <end position="432"/>
    </location>
</feature>
<dbReference type="PRINTS" id="PR01176">
    <property type="entry name" value="GABABRECEPTR"/>
</dbReference>
<feature type="transmembrane region" description="Helical" evidence="9">
    <location>
        <begin position="498"/>
        <end position="522"/>
    </location>
</feature>
<dbReference type="InterPro" id="IPR002455">
    <property type="entry name" value="GPCR3_GABA-B"/>
</dbReference>
<dbReference type="PANTHER" id="PTHR10519">
    <property type="entry name" value="GABA-B RECEPTOR"/>
    <property type="match status" value="1"/>
</dbReference>
<proteinExistence type="predicted"/>
<dbReference type="AlphaFoldDB" id="A0A1Z5JW70"/>
<evidence type="ECO:0000256" key="8">
    <source>
        <dbReference type="ARBA" id="ARBA00023224"/>
    </source>
</evidence>
<keyword evidence="12" id="KW-1185">Reference proteome</keyword>
<reference evidence="11 12" key="1">
    <citation type="journal article" date="2015" name="Plant Cell">
        <title>Oil accumulation by the oleaginous diatom Fistulifera solaris as revealed by the genome and transcriptome.</title>
        <authorList>
            <person name="Tanaka T."/>
            <person name="Maeda Y."/>
            <person name="Veluchamy A."/>
            <person name="Tanaka M."/>
            <person name="Abida H."/>
            <person name="Marechal E."/>
            <person name="Bowler C."/>
            <person name="Muto M."/>
            <person name="Sunaga Y."/>
            <person name="Tanaka M."/>
            <person name="Yoshino T."/>
            <person name="Taniguchi T."/>
            <person name="Fukuda Y."/>
            <person name="Nemoto M."/>
            <person name="Matsumoto M."/>
            <person name="Wong P.S."/>
            <person name="Aburatani S."/>
            <person name="Fujibuchi W."/>
        </authorList>
    </citation>
    <scope>NUCLEOTIDE SEQUENCE [LARGE SCALE GENOMIC DNA]</scope>
    <source>
        <strain evidence="11 12">JPCC DA0580</strain>
    </source>
</reference>
<evidence type="ECO:0000256" key="1">
    <source>
        <dbReference type="ARBA" id="ARBA00004141"/>
    </source>
</evidence>
<comment type="subcellular location">
    <subcellularLocation>
        <location evidence="1">Membrane</location>
        <topology evidence="1">Multi-pass membrane protein</topology>
    </subcellularLocation>
</comment>
<keyword evidence="6" id="KW-0675">Receptor</keyword>
<dbReference type="GO" id="GO:0004965">
    <property type="term" value="F:G protein-coupled GABA receptor activity"/>
    <property type="evidence" value="ECO:0007669"/>
    <property type="project" value="InterPro"/>
</dbReference>
<keyword evidence="8" id="KW-0807">Transducer</keyword>
<evidence type="ECO:0000256" key="6">
    <source>
        <dbReference type="ARBA" id="ARBA00023170"/>
    </source>
</evidence>
<evidence type="ECO:0000313" key="11">
    <source>
        <dbReference type="EMBL" id="GAX18280.1"/>
    </source>
</evidence>
<dbReference type="PANTHER" id="PTHR10519:SF20">
    <property type="entry name" value="G-PROTEIN COUPLED RECEPTOR 156-RELATED"/>
    <property type="match status" value="1"/>
</dbReference>
<dbReference type="InterPro" id="IPR025997">
    <property type="entry name" value="SBP_2_dom"/>
</dbReference>
<evidence type="ECO:0000256" key="7">
    <source>
        <dbReference type="ARBA" id="ARBA00023180"/>
    </source>
</evidence>
<dbReference type="Proteomes" id="UP000198406">
    <property type="component" value="Unassembled WGS sequence"/>
</dbReference>
<evidence type="ECO:0000256" key="5">
    <source>
        <dbReference type="ARBA" id="ARBA00023136"/>
    </source>
</evidence>
<sequence length="650" mass="72997">MISGASTYYEDIREGWEAACAVRGVYCEYITLQEQENCDAEQEILDLWTEEGFDGVALKSCEASDDTFIIDHFTEQGLPIVTFDRDVSNSTRLSYVGTRQGFVGETMARILRQMRPDGGTFGVICKQPGRYESFVRAITKYNNVDNRGHWFEIPQPYDQEEGDLDKAPFFMQLMERFVELQPSALLFMCQLPMEDENWTGFVDKYRDRNITLIGVGGAGFQLEYLNKRYVDGLVNQIPFEIGSRSLEVLHDFTAYNVQPKDGVGLNLVAYNLIPIELPPLTVDNNLIGNLKYLGYTAFGVVVLCVLFCVAWTIHYRQNLVVKAAQPFFLLMVTVGVLILASSLIPLSLDDDGDDSTKSTTYRVGVCMSVPWLAFIGFTVTFSALFSKTWRVNRIIHAKATLSRMKVETKDVLGPFFLLLTCNILVLTLWTVLDPLTYTRNKNEGTDYWNRVISTHGSCESDKAHAFLAPLAGINWSVIVIACYQAYEARSIKSEFSEAKYIGLALFSLFQAFITGIPVLVIVRDSPQAYYISLSLMITLLSLAVLVLIFVPKISMQRQYAGLSEAEQRRKLQSSVIRSSNDRSSSQFANHLRFERISGDISTSSFRKSADALPGRSSDFKSTHETTLAATAIGVIVEEVPNKALVRRHSL</sequence>
<keyword evidence="2 9" id="KW-0812">Transmembrane</keyword>
<dbReference type="OrthoDB" id="40097at2759"/>
<keyword evidence="3 9" id="KW-1133">Transmembrane helix</keyword>
<keyword evidence="5 9" id="KW-0472">Membrane</keyword>
<dbReference type="PROSITE" id="PS50259">
    <property type="entry name" value="G_PROTEIN_RECEP_F3_4"/>
    <property type="match status" value="1"/>
</dbReference>
<evidence type="ECO:0000259" key="10">
    <source>
        <dbReference type="PROSITE" id="PS50259"/>
    </source>
</evidence>
<dbReference type="InterPro" id="IPR000337">
    <property type="entry name" value="GPCR_3"/>
</dbReference>
<feature type="transmembrane region" description="Helical" evidence="9">
    <location>
        <begin position="292"/>
        <end position="315"/>
    </location>
</feature>
<accession>A0A1Z5JW70</accession>